<dbReference type="Proteomes" id="UP000264051">
    <property type="component" value="Segment"/>
</dbReference>
<gene>
    <name evidence="1" type="primary">44</name>
    <name evidence="1" type="ORF">SEA_CATFISH_44</name>
</gene>
<name>A0A385D1N3_9CAUD</name>
<keyword evidence="1" id="KW-0378">Hydrolase</keyword>
<dbReference type="RefSeq" id="YP_010050833.1">
    <property type="nucleotide sequence ID" value="NC_054434.1"/>
</dbReference>
<sequence length="308" mass="34373">MTDYNVLRDRWDRPWVSQDGGPLIFPKNRKTPTNAIAYQRVSTVAGAMDDKSNLDTWHSAQAMVGVLREKSIAAQVGSLMSKHRDPWTEAKKQMRQLVDRALAAASTDDGSGKGTAFHEFTEVVDAGKWPEFVPVEFEPFLHAYAELMSDWEVIEIEPFLIVDELKLAGSMDKLLRHRRYGTIAASDLKSGKSDPDYIGKVEIQVACYAHGMKYDQATGERTPLHPDIDLDHGVLIHVPVRDSDPRRAASYPLDLARGWEAAKVARGVADYRKAERDRDAAEPLVSFGDLLEVDRPGVNARAFARSGR</sequence>
<proteinExistence type="predicted"/>
<protein>
    <submittedName>
        <fullName evidence="1">Exonuclease</fullName>
    </submittedName>
</protein>
<dbReference type="KEGG" id="vg:63911570"/>
<reference evidence="2" key="1">
    <citation type="submission" date="2018-07" db="EMBL/GenBank/DDBJ databases">
        <authorList>
            <person name="Byford A.D."/>
            <person name="Nguyen L.Q."/>
            <person name="Alvarez I.A."/>
            <person name="Bhandari M."/>
            <person name="Desselle J.R."/>
            <person name="Duong Q.-N.N."/>
            <person name="Dupree A.F."/>
            <person name="Feroben K.E."/>
            <person name="Garrison M.E."/>
            <person name="Higginbotham J.L."/>
            <person name="Hunter C.W."/>
            <person name="Knight B.A."/>
            <person name="Lee J.A."/>
            <person name="Lewis I.C."/>
            <person name="Long E.L."/>
            <person name="Rimal A."/>
            <person name="Sinnasone S."/>
            <person name="Tandukar J."/>
            <person name="Willis C.E."/>
            <person name="Nguyen A.V."/>
            <person name="Hancock A.M."/>
            <person name="Dicus A.P."/>
            <person name="Gallien G.E."/>
            <person name="Weidemeier A.M.D."/>
            <person name="Gissendanner C.R."/>
            <person name="Findley A.M."/>
            <person name="Bollivar D.W."/>
            <person name="Garlena R.A."/>
            <person name="Russell D.A."/>
            <person name="Pope W.H."/>
            <person name="Jacobs-Sera D."/>
            <person name="Hatfull G.F."/>
        </authorList>
    </citation>
    <scope>NUCLEOTIDE SEQUENCE [LARGE SCALE GENOMIC DNA]</scope>
</reference>
<evidence type="ECO:0000313" key="1">
    <source>
        <dbReference type="EMBL" id="AXQ51880.1"/>
    </source>
</evidence>
<dbReference type="GO" id="GO:0004527">
    <property type="term" value="F:exonuclease activity"/>
    <property type="evidence" value="ECO:0007669"/>
    <property type="project" value="UniProtKB-KW"/>
</dbReference>
<organism evidence="1 2">
    <name type="scientific">Gordonia phage Catfish</name>
    <dbReference type="NCBI Taxonomy" id="2301538"/>
    <lineage>
        <taxon>Viruses</taxon>
        <taxon>Duplodnaviria</taxon>
        <taxon>Heunggongvirae</taxon>
        <taxon>Uroviricota</taxon>
        <taxon>Caudoviricetes</taxon>
        <taxon>Ruthgordonvirinae</taxon>
        <taxon>Catfishvirus</taxon>
        <taxon>Catfishvirus catfish</taxon>
    </lineage>
</organism>
<keyword evidence="1" id="KW-0540">Nuclease</keyword>
<dbReference type="GeneID" id="63911570"/>
<keyword evidence="2" id="KW-1185">Reference proteome</keyword>
<evidence type="ECO:0000313" key="2">
    <source>
        <dbReference type="Proteomes" id="UP000264051"/>
    </source>
</evidence>
<accession>A0A385D1N3</accession>
<keyword evidence="1" id="KW-0269">Exonuclease</keyword>
<dbReference type="EMBL" id="MH697580">
    <property type="protein sequence ID" value="AXQ51880.1"/>
    <property type="molecule type" value="Genomic_DNA"/>
</dbReference>